<dbReference type="Proteomes" id="UP000196331">
    <property type="component" value="Unassembled WGS sequence"/>
</dbReference>
<evidence type="ECO:0000256" key="2">
    <source>
        <dbReference type="ARBA" id="ARBA00022448"/>
    </source>
</evidence>
<dbReference type="AlphaFoldDB" id="A0A1R4I3K0"/>
<name>A0A1R4I3K0_9GAMM</name>
<dbReference type="EMBL" id="FUKM01000057">
    <property type="protein sequence ID" value="SJN14375.1"/>
    <property type="molecule type" value="Genomic_DNA"/>
</dbReference>
<gene>
    <name evidence="5" type="ORF">CZ787_14830</name>
</gene>
<protein>
    <submittedName>
        <fullName evidence="5">Electron transfer flavoprotein, beta subunit</fullName>
    </submittedName>
</protein>
<comment type="caution">
    <text evidence="5">The sequence shown here is derived from an EMBL/GenBank/DDBJ whole genome shotgun (WGS) entry which is preliminary data.</text>
</comment>
<feature type="domain" description="Electron transfer flavoprotein alpha/beta-subunit N-terminal" evidence="4">
    <location>
        <begin position="26"/>
        <end position="207"/>
    </location>
</feature>
<evidence type="ECO:0000256" key="3">
    <source>
        <dbReference type="ARBA" id="ARBA00022982"/>
    </source>
</evidence>
<dbReference type="PANTHER" id="PTHR21294:SF8">
    <property type="entry name" value="ELECTRON TRANSFER FLAVOPROTEIN SUBUNIT BETA"/>
    <property type="match status" value="1"/>
</dbReference>
<reference evidence="5 6" key="1">
    <citation type="submission" date="2017-02" db="EMBL/GenBank/DDBJ databases">
        <authorList>
            <person name="Dridi B."/>
        </authorList>
    </citation>
    <scope>NUCLEOTIDE SEQUENCE [LARGE SCALE GENOMIC DNA]</scope>
    <source>
        <strain evidence="5 6">JB380</strain>
    </source>
</reference>
<organism evidence="5 6">
    <name type="scientific">Halomonas citrativorans</name>
    <dbReference type="NCBI Taxonomy" id="2742612"/>
    <lineage>
        <taxon>Bacteria</taxon>
        <taxon>Pseudomonadati</taxon>
        <taxon>Pseudomonadota</taxon>
        <taxon>Gammaproteobacteria</taxon>
        <taxon>Oceanospirillales</taxon>
        <taxon>Halomonadaceae</taxon>
        <taxon>Halomonas</taxon>
    </lineage>
</organism>
<keyword evidence="3" id="KW-0249">Electron transport</keyword>
<dbReference type="InterPro" id="IPR014730">
    <property type="entry name" value="ETF_a/b_N"/>
</dbReference>
<evidence type="ECO:0000259" key="4">
    <source>
        <dbReference type="SMART" id="SM00893"/>
    </source>
</evidence>
<dbReference type="InterPro" id="IPR014729">
    <property type="entry name" value="Rossmann-like_a/b/a_fold"/>
</dbReference>
<keyword evidence="2" id="KW-0813">Transport</keyword>
<dbReference type="PANTHER" id="PTHR21294">
    <property type="entry name" value="ELECTRON TRANSFER FLAVOPROTEIN BETA-SUBUNIT"/>
    <property type="match status" value="1"/>
</dbReference>
<proteinExistence type="inferred from homology"/>
<dbReference type="SUPFAM" id="SSF52402">
    <property type="entry name" value="Adenine nucleotide alpha hydrolases-like"/>
    <property type="match status" value="1"/>
</dbReference>
<dbReference type="OrthoDB" id="5598152at2"/>
<dbReference type="RefSeq" id="WP_087110425.1">
    <property type="nucleotide sequence ID" value="NZ_FUKM01000057.1"/>
</dbReference>
<evidence type="ECO:0000313" key="6">
    <source>
        <dbReference type="Proteomes" id="UP000196331"/>
    </source>
</evidence>
<evidence type="ECO:0000313" key="5">
    <source>
        <dbReference type="EMBL" id="SJN14375.1"/>
    </source>
</evidence>
<dbReference type="SMART" id="SM00893">
    <property type="entry name" value="ETF"/>
    <property type="match status" value="1"/>
</dbReference>
<sequence>MPHDVSNKSAKQSTANALNVAVLVSVGQHPLTARARRADQDARAVEMALSLENASVSLLHAGPQDSDHEEAIRGYLGMGINSVGLIEQKPQADVIPALANALRASAPQLVLTGTRAETGEASGVTPYLLAEALGWPIITGLAAVEKVEQGVVTVLQALPRGKRRRLRIRLPALATVDSSAPAARQSAFGPARRGELAHQKAASELDEALSTWQFQPARKRPKRLKIVKSSSARDRFKAAAAKADGGGGQTLNDVTPEQGAEAIFKLLKEEGVLS</sequence>
<accession>A0A1R4I3K0</accession>
<dbReference type="InterPro" id="IPR012255">
    <property type="entry name" value="ETF_b"/>
</dbReference>
<evidence type="ECO:0000256" key="1">
    <source>
        <dbReference type="ARBA" id="ARBA00007557"/>
    </source>
</evidence>
<dbReference type="GO" id="GO:0009055">
    <property type="term" value="F:electron transfer activity"/>
    <property type="evidence" value="ECO:0007669"/>
    <property type="project" value="InterPro"/>
</dbReference>
<dbReference type="Pfam" id="PF01012">
    <property type="entry name" value="ETF"/>
    <property type="match status" value="1"/>
</dbReference>
<comment type="similarity">
    <text evidence="1">Belongs to the ETF beta-subunit/FixA family.</text>
</comment>
<dbReference type="Gene3D" id="3.40.50.620">
    <property type="entry name" value="HUPs"/>
    <property type="match status" value="1"/>
</dbReference>